<evidence type="ECO:0000313" key="3">
    <source>
        <dbReference type="Proteomes" id="UP000494173"/>
    </source>
</evidence>
<proteinExistence type="predicted"/>
<accession>A0ABD7VQ68</accession>
<dbReference type="Proteomes" id="UP000494173">
    <property type="component" value="Unassembled WGS sequence"/>
</dbReference>
<evidence type="ECO:0000256" key="1">
    <source>
        <dbReference type="SAM" id="MobiDB-lite"/>
    </source>
</evidence>
<reference evidence="2 3" key="1">
    <citation type="submission" date="2019-10" db="EMBL/GenBank/DDBJ databases">
        <authorList>
            <consortium name="Melissa Lawson"/>
            <person name="O'neill I."/>
        </authorList>
    </citation>
    <scope>NUCLEOTIDE SEQUENCE [LARGE SCALE GENOMIC DNA]</scope>
    <source>
        <strain evidence="2">LH_24</strain>
    </source>
</reference>
<protein>
    <submittedName>
        <fullName evidence="2">Uncharacterized protein</fullName>
    </submittedName>
</protein>
<comment type="caution">
    <text evidence="2">The sequence shown here is derived from an EMBL/GenBank/DDBJ whole genome shotgun (WGS) entry which is preliminary data.</text>
</comment>
<evidence type="ECO:0000313" key="2">
    <source>
        <dbReference type="EMBL" id="VWQ16513.1"/>
    </source>
</evidence>
<organism evidence="2 3">
    <name type="scientific">Bifidobacterium breve</name>
    <dbReference type="NCBI Taxonomy" id="1685"/>
    <lineage>
        <taxon>Bacteria</taxon>
        <taxon>Bacillati</taxon>
        <taxon>Actinomycetota</taxon>
        <taxon>Actinomycetes</taxon>
        <taxon>Bifidobacteriales</taxon>
        <taxon>Bifidobacteriaceae</taxon>
        <taxon>Bifidobacterium</taxon>
    </lineage>
</organism>
<sequence>MDAISLSSLPSVLACNKRMTRPAAVKNRTVMPSRQAFLPNAIARWVLPVPGGPNMTTSSGRLANSNDSSDRLPQSTGKRMFSQS</sequence>
<feature type="region of interest" description="Disordered" evidence="1">
    <location>
        <begin position="48"/>
        <end position="84"/>
    </location>
</feature>
<gene>
    <name evidence="2" type="ORF">BIFLH24_00599</name>
</gene>
<dbReference type="EMBL" id="CABWKB010000007">
    <property type="protein sequence ID" value="VWQ16513.1"/>
    <property type="molecule type" value="Genomic_DNA"/>
</dbReference>
<dbReference type="AlphaFoldDB" id="A0ABD7VQ68"/>
<feature type="compositionally biased region" description="Polar residues" evidence="1">
    <location>
        <begin position="54"/>
        <end position="84"/>
    </location>
</feature>
<name>A0ABD7VQ68_BIFBR</name>